<evidence type="ECO:0000259" key="1">
    <source>
        <dbReference type="PROSITE" id="PS50878"/>
    </source>
</evidence>
<proteinExistence type="predicted"/>
<dbReference type="SUPFAM" id="SSF56672">
    <property type="entry name" value="DNA/RNA polymerases"/>
    <property type="match status" value="1"/>
</dbReference>
<dbReference type="GeneTree" id="ENSGT01150000286962"/>
<dbReference type="OMA" id="METQIGL"/>
<feature type="domain" description="Reverse transcriptase" evidence="1">
    <location>
        <begin position="171"/>
        <end position="432"/>
    </location>
</feature>
<dbReference type="PANTHER" id="PTHR33332">
    <property type="entry name" value="REVERSE TRANSCRIPTASE DOMAIN-CONTAINING PROTEIN"/>
    <property type="match status" value="1"/>
</dbReference>
<dbReference type="Pfam" id="PF00078">
    <property type="entry name" value="RVT_1"/>
    <property type="match status" value="1"/>
</dbReference>
<dbReference type="InterPro" id="IPR043502">
    <property type="entry name" value="DNA/RNA_pol_sf"/>
</dbReference>
<reference evidence="2" key="3">
    <citation type="submission" date="2025-09" db="UniProtKB">
        <authorList>
            <consortium name="Ensembl"/>
        </authorList>
    </citation>
    <scope>IDENTIFICATION</scope>
</reference>
<dbReference type="CDD" id="cd01650">
    <property type="entry name" value="RT_nLTR_like"/>
    <property type="match status" value="1"/>
</dbReference>
<dbReference type="PROSITE" id="PS50878">
    <property type="entry name" value="RT_POL"/>
    <property type="match status" value="1"/>
</dbReference>
<dbReference type="AlphaFoldDB" id="A0A670I440"/>
<sequence>MKQSLRRLERRWRITHSESDRTQVRAQRRAYQVAIATAKKTFFAASIASAENSSRRLFQVVHNLAEPPATSGPSMGHVISCNDFAKFFADKIAQIWEEVDSTVGAEPGRESARVLSSQVVWDQFQPVTSEDVDRLLGRVKPTTCLLDPCPSWLIKASREGLGDGLRGVVNASLHEGAFPDPLKEAVIKPLLKKPSLDAATMANYRPVSNLPFLGKVIERVVAEQLQARLEEADHLDPFQSGFRPHHGTETALVALVDDLRRARDKGESCFLVLLDLSAAFDTIDHNILLNRLEGLGAGGTVIQWFRSFLLGRVQKVVVGDECSDPWALTCGVPQGSVLSPMLFNIYMQPLGEIIRRFGLGVHQYADDTQLYLSFKSEPVKVVKVLCECLEAVGGWMAANRLRLNPDKTEVLFLGDRRRAGVEDSLVLNGVTVPLKDQVRSLGVILDSQLSMEAQVKSVSRAAVYQLHLVRRLRPYLPADCLARVVHALVISRLDYCNALYVGLPLKVTRKLQLIQNAAARLVTGCGRRDHITPVLKDLHWLPVSFRAQFKVLVLTFKALNGLGPVYLKERLHPHRSARTLRSSSEGLLAVPSLREVKLQGTRQRAFSVVAPVLWNALPSDVKAINNYLTFRRHLKAALFREVFNM</sequence>
<dbReference type="Ensembl" id="ENSPMRT00000007101.1">
    <property type="protein sequence ID" value="ENSPMRP00000006666.1"/>
    <property type="gene ID" value="ENSPMRG00000004517.1"/>
</dbReference>
<organism evidence="2 3">
    <name type="scientific">Podarcis muralis</name>
    <name type="common">Wall lizard</name>
    <name type="synonym">Lacerta muralis</name>
    <dbReference type="NCBI Taxonomy" id="64176"/>
    <lineage>
        <taxon>Eukaryota</taxon>
        <taxon>Metazoa</taxon>
        <taxon>Chordata</taxon>
        <taxon>Craniata</taxon>
        <taxon>Vertebrata</taxon>
        <taxon>Euteleostomi</taxon>
        <taxon>Lepidosauria</taxon>
        <taxon>Squamata</taxon>
        <taxon>Bifurcata</taxon>
        <taxon>Unidentata</taxon>
        <taxon>Episquamata</taxon>
        <taxon>Laterata</taxon>
        <taxon>Lacertibaenia</taxon>
        <taxon>Lacertidae</taxon>
        <taxon>Podarcis</taxon>
    </lineage>
</organism>
<name>A0A670I440_PODMU</name>
<reference evidence="2" key="2">
    <citation type="submission" date="2025-08" db="UniProtKB">
        <authorList>
            <consortium name="Ensembl"/>
        </authorList>
    </citation>
    <scope>IDENTIFICATION</scope>
</reference>
<dbReference type="Proteomes" id="UP000472272">
    <property type="component" value="Chromosome 3"/>
</dbReference>
<keyword evidence="3" id="KW-1185">Reference proteome</keyword>
<accession>A0A670I440</accession>
<reference evidence="2 3" key="1">
    <citation type="journal article" date="2019" name="Proc. Natl. Acad. Sci. U.S.A.">
        <title>Regulatory changes in pterin and carotenoid genes underlie balanced color polymorphisms in the wall lizard.</title>
        <authorList>
            <person name="Andrade P."/>
            <person name="Pinho C."/>
            <person name="Perez I de Lanuza G."/>
            <person name="Afonso S."/>
            <person name="Brejcha J."/>
            <person name="Rubin C.J."/>
            <person name="Wallerman O."/>
            <person name="Pereira P."/>
            <person name="Sabatino S.J."/>
            <person name="Bellati A."/>
            <person name="Pellitteri-Rosa D."/>
            <person name="Bosakova Z."/>
            <person name="Bunikis I."/>
            <person name="Carretero M.A."/>
            <person name="Feiner N."/>
            <person name="Marsik P."/>
            <person name="Pauperio F."/>
            <person name="Salvi D."/>
            <person name="Soler L."/>
            <person name="While G.M."/>
            <person name="Uller T."/>
            <person name="Font E."/>
            <person name="Andersson L."/>
            <person name="Carneiro M."/>
        </authorList>
    </citation>
    <scope>NUCLEOTIDE SEQUENCE</scope>
</reference>
<evidence type="ECO:0000313" key="2">
    <source>
        <dbReference type="Ensembl" id="ENSPMRP00000006666.1"/>
    </source>
</evidence>
<protein>
    <recommendedName>
        <fullName evidence="1">Reverse transcriptase domain-containing protein</fullName>
    </recommendedName>
</protein>
<evidence type="ECO:0000313" key="3">
    <source>
        <dbReference type="Proteomes" id="UP000472272"/>
    </source>
</evidence>
<dbReference type="InterPro" id="IPR000477">
    <property type="entry name" value="RT_dom"/>
</dbReference>